<protein>
    <submittedName>
        <fullName evidence="3">Uncharacterized protein</fullName>
    </submittedName>
</protein>
<evidence type="ECO:0000256" key="1">
    <source>
        <dbReference type="SAM" id="Coils"/>
    </source>
</evidence>
<evidence type="ECO:0000313" key="3">
    <source>
        <dbReference type="EMBL" id="EME39791.1"/>
    </source>
</evidence>
<reference evidence="4" key="1">
    <citation type="journal article" date="2012" name="PLoS Genet.">
        <title>The genomes of the fungal plant pathogens Cladosporium fulvum and Dothistroma septosporum reveal adaptation to different hosts and lifestyles but also signatures of common ancestry.</title>
        <authorList>
            <person name="de Wit P.J.G.M."/>
            <person name="van der Burgt A."/>
            <person name="Oekmen B."/>
            <person name="Stergiopoulos I."/>
            <person name="Abd-Elsalam K.A."/>
            <person name="Aerts A.L."/>
            <person name="Bahkali A.H."/>
            <person name="Beenen H.G."/>
            <person name="Chettri P."/>
            <person name="Cox M.P."/>
            <person name="Datema E."/>
            <person name="de Vries R.P."/>
            <person name="Dhillon B."/>
            <person name="Ganley A.R."/>
            <person name="Griffiths S.A."/>
            <person name="Guo Y."/>
            <person name="Hamelin R.C."/>
            <person name="Henrissat B."/>
            <person name="Kabir M.S."/>
            <person name="Jashni M.K."/>
            <person name="Kema G."/>
            <person name="Klaubauf S."/>
            <person name="Lapidus A."/>
            <person name="Levasseur A."/>
            <person name="Lindquist E."/>
            <person name="Mehrabi R."/>
            <person name="Ohm R.A."/>
            <person name="Owen T.J."/>
            <person name="Salamov A."/>
            <person name="Schwelm A."/>
            <person name="Schijlen E."/>
            <person name="Sun H."/>
            <person name="van den Burg H.A."/>
            <person name="van Ham R.C.H.J."/>
            <person name="Zhang S."/>
            <person name="Goodwin S.B."/>
            <person name="Grigoriev I.V."/>
            <person name="Collemare J."/>
            <person name="Bradshaw R.E."/>
        </authorList>
    </citation>
    <scope>NUCLEOTIDE SEQUENCE [LARGE SCALE GENOMIC DNA]</scope>
    <source>
        <strain evidence="4">NZE10 / CBS 128990</strain>
    </source>
</reference>
<accession>N1PET9</accession>
<dbReference type="HOGENOM" id="CLU_065388_0_0_1"/>
<dbReference type="OrthoDB" id="20198at2759"/>
<evidence type="ECO:0000256" key="2">
    <source>
        <dbReference type="SAM" id="MobiDB-lite"/>
    </source>
</evidence>
<keyword evidence="4" id="KW-1185">Reference proteome</keyword>
<organism evidence="3 4">
    <name type="scientific">Dothistroma septosporum (strain NZE10 / CBS 128990)</name>
    <name type="common">Red band needle blight fungus</name>
    <name type="synonym">Mycosphaerella pini</name>
    <dbReference type="NCBI Taxonomy" id="675120"/>
    <lineage>
        <taxon>Eukaryota</taxon>
        <taxon>Fungi</taxon>
        <taxon>Dikarya</taxon>
        <taxon>Ascomycota</taxon>
        <taxon>Pezizomycotina</taxon>
        <taxon>Dothideomycetes</taxon>
        <taxon>Dothideomycetidae</taxon>
        <taxon>Mycosphaerellales</taxon>
        <taxon>Mycosphaerellaceae</taxon>
        <taxon>Dothistroma</taxon>
    </lineage>
</organism>
<dbReference type="eggNOG" id="ENOG502R6MR">
    <property type="taxonomic scope" value="Eukaryota"/>
</dbReference>
<name>N1PET9_DOTSN</name>
<dbReference type="Proteomes" id="UP000016933">
    <property type="component" value="Unassembled WGS sequence"/>
</dbReference>
<gene>
    <name evidence="3" type="ORF">DOTSEDRAFT_27749</name>
</gene>
<dbReference type="OMA" id="WHDEWTR"/>
<dbReference type="AlphaFoldDB" id="N1PET9"/>
<evidence type="ECO:0000313" key="4">
    <source>
        <dbReference type="Proteomes" id="UP000016933"/>
    </source>
</evidence>
<sequence>MAASTHVEHTFDGDSRLLNATLKQRAEIRQALTTLQQELQRLEGNSVQITADIKYNVSGPQAREHAYWISITDVGFDSASFAQSRISAMRNGASAMSPAAPGHDDRRNSLIRSAPDDDDVLEVQAPKRARTDGQDGWSTPARNGSIAEDGTGAKQIRELSTFMHTWHDEWTRQGGWLFDTLNTTNKQATESKTSVNKRLDAVQDILGQSINTASATTMTELANITKLLPWLEHCRKTNSDKVQAREEVWRSSSATFHDQTRREREAAETRLEEKLEAQQRLLIKVAEANGVDVDELSEKPRSREESLGAQLTAELNLEAARAAGNGTLTEYNNTINIDD</sequence>
<feature type="coiled-coil region" evidence="1">
    <location>
        <begin position="18"/>
        <end position="52"/>
    </location>
</feature>
<proteinExistence type="predicted"/>
<keyword evidence="1" id="KW-0175">Coiled coil</keyword>
<feature type="region of interest" description="Disordered" evidence="2">
    <location>
        <begin position="92"/>
        <end position="146"/>
    </location>
</feature>
<dbReference type="EMBL" id="KB446544">
    <property type="protein sequence ID" value="EME39791.1"/>
    <property type="molecule type" value="Genomic_DNA"/>
</dbReference>
<reference evidence="3 4" key="2">
    <citation type="journal article" date="2012" name="PLoS Pathog.">
        <title>Diverse lifestyles and strategies of plant pathogenesis encoded in the genomes of eighteen Dothideomycetes fungi.</title>
        <authorList>
            <person name="Ohm R.A."/>
            <person name="Feau N."/>
            <person name="Henrissat B."/>
            <person name="Schoch C.L."/>
            <person name="Horwitz B.A."/>
            <person name="Barry K.W."/>
            <person name="Condon B.J."/>
            <person name="Copeland A.C."/>
            <person name="Dhillon B."/>
            <person name="Glaser F."/>
            <person name="Hesse C.N."/>
            <person name="Kosti I."/>
            <person name="LaButti K."/>
            <person name="Lindquist E.A."/>
            <person name="Lucas S."/>
            <person name="Salamov A.A."/>
            <person name="Bradshaw R.E."/>
            <person name="Ciuffetti L."/>
            <person name="Hamelin R.C."/>
            <person name="Kema G.H.J."/>
            <person name="Lawrence C."/>
            <person name="Scott J.A."/>
            <person name="Spatafora J.W."/>
            <person name="Turgeon B.G."/>
            <person name="de Wit P.J.G.M."/>
            <person name="Zhong S."/>
            <person name="Goodwin S.B."/>
            <person name="Grigoriev I.V."/>
        </authorList>
    </citation>
    <scope>NUCLEOTIDE SEQUENCE [LARGE SCALE GENOMIC DNA]</scope>
    <source>
        <strain evidence="4">NZE10 / CBS 128990</strain>
    </source>
</reference>